<organism evidence="1">
    <name type="scientific">Candidatus Methanogaster sp. ANME-2c ERB4</name>
    <dbReference type="NCBI Taxonomy" id="2759911"/>
    <lineage>
        <taxon>Archaea</taxon>
        <taxon>Methanobacteriati</taxon>
        <taxon>Methanobacteriota</taxon>
        <taxon>Stenosarchaea group</taxon>
        <taxon>Methanomicrobia</taxon>
        <taxon>Methanosarcinales</taxon>
        <taxon>ANME-2 cluster</taxon>
        <taxon>Candidatus Methanogasteraceae</taxon>
        <taxon>Candidatus Methanogaster</taxon>
    </lineage>
</organism>
<gene>
    <name evidence="1" type="ORF">HONBAIEO_00015</name>
    <name evidence="2" type="ORF">JHKIABMC_00032</name>
</gene>
<proteinExistence type="predicted"/>
<protein>
    <submittedName>
        <fullName evidence="1">Uncharacterized protein</fullName>
    </submittedName>
</protein>
<dbReference type="EMBL" id="MT631379">
    <property type="protein sequence ID" value="QNO49426.1"/>
    <property type="molecule type" value="Genomic_DNA"/>
</dbReference>
<name>A0A7G9YMT7_9EURY</name>
<reference evidence="1" key="1">
    <citation type="submission" date="2020-06" db="EMBL/GenBank/DDBJ databases">
        <title>Unique genomic features of the anaerobic methanotrophic archaea.</title>
        <authorList>
            <person name="Chadwick G.L."/>
            <person name="Skennerton C.T."/>
            <person name="Laso-Perez R."/>
            <person name="Leu A.O."/>
            <person name="Speth D.R."/>
            <person name="Yu H."/>
            <person name="Morgan-Lang C."/>
            <person name="Hatzenpichler R."/>
            <person name="Goudeau D."/>
            <person name="Malmstrom R."/>
            <person name="Brazelton W.J."/>
            <person name="Woyke T."/>
            <person name="Hallam S.J."/>
            <person name="Tyson G.W."/>
            <person name="Wegener G."/>
            <person name="Boetius A."/>
            <person name="Orphan V."/>
        </authorList>
    </citation>
    <scope>NUCLEOTIDE SEQUENCE</scope>
</reference>
<sequence length="88" mass="10156">MKNEIFYYLLGIRFWKTTESTGDTEKTATLCTLRVLCGIFFAIIRVHPEKIKKSLKNQCDKVELTAEMIDTVARYRKISGNGGRFSYP</sequence>
<dbReference type="AlphaFoldDB" id="A0A7G9YMT7"/>
<dbReference type="EMBL" id="MT631377">
    <property type="protein sequence ID" value="QNO49321.1"/>
    <property type="molecule type" value="Genomic_DNA"/>
</dbReference>
<evidence type="ECO:0000313" key="2">
    <source>
        <dbReference type="EMBL" id="QNO49426.1"/>
    </source>
</evidence>
<evidence type="ECO:0000313" key="1">
    <source>
        <dbReference type="EMBL" id="QNO49321.1"/>
    </source>
</evidence>
<accession>A0A7G9YMT7</accession>